<reference evidence="1" key="1">
    <citation type="submission" date="2022-05" db="EMBL/GenBank/DDBJ databases">
        <title>Chromosome-level genome of Chaenocephalus aceratus.</title>
        <authorList>
            <person name="Park H."/>
        </authorList>
    </citation>
    <scope>NUCLEOTIDE SEQUENCE</scope>
    <source>
        <strain evidence="1">KU_202001</strain>
    </source>
</reference>
<evidence type="ECO:0000313" key="1">
    <source>
        <dbReference type="EMBL" id="KAI4833210.1"/>
    </source>
</evidence>
<evidence type="ECO:0000313" key="2">
    <source>
        <dbReference type="Proteomes" id="UP001057452"/>
    </source>
</evidence>
<organism evidence="1 2">
    <name type="scientific">Chaenocephalus aceratus</name>
    <name type="common">Blackfin icefish</name>
    <name type="synonym">Chaenichthys aceratus</name>
    <dbReference type="NCBI Taxonomy" id="36190"/>
    <lineage>
        <taxon>Eukaryota</taxon>
        <taxon>Metazoa</taxon>
        <taxon>Chordata</taxon>
        <taxon>Craniata</taxon>
        <taxon>Vertebrata</taxon>
        <taxon>Euteleostomi</taxon>
        <taxon>Actinopterygii</taxon>
        <taxon>Neopterygii</taxon>
        <taxon>Teleostei</taxon>
        <taxon>Neoteleostei</taxon>
        <taxon>Acanthomorphata</taxon>
        <taxon>Eupercaria</taxon>
        <taxon>Perciformes</taxon>
        <taxon>Notothenioidei</taxon>
        <taxon>Channichthyidae</taxon>
        <taxon>Chaenocephalus</taxon>
    </lineage>
</organism>
<dbReference type="EMBL" id="CM043785">
    <property type="protein sequence ID" value="KAI4833210.1"/>
    <property type="molecule type" value="Genomic_DNA"/>
</dbReference>
<comment type="caution">
    <text evidence="1">The sequence shown here is derived from an EMBL/GenBank/DDBJ whole genome shotgun (WGS) entry which is preliminary data.</text>
</comment>
<keyword evidence="2" id="KW-1185">Reference proteome</keyword>
<protein>
    <submittedName>
        <fullName evidence="1">Uncharacterized protein</fullName>
    </submittedName>
</protein>
<proteinExistence type="predicted"/>
<sequence length="687" mass="76953">MRVGQSRGGEGAGQDRREEQGAAAAVRGSEVGGSERAGHRQSGFDPGWMENPRFKPWLYNTANHGMFCRLCRQHKQAPKRGVSTRPFIEVGCMLFRSDYLDKHAATKHHQESVKAHAALIQGSSVLVAFDPVITLEHEAVIGGFKCLYHLTKKEHAHHTNYADLLELAEILGCQYFEKLKTNYTSHRIIDEMLEILGSVVEEPILANISASVAIGLEVDETTDVSVKKQLDVHVRYMDKNGLLYSQFLDLVTVSDGRADTIVKAIRTILTKKNIPTQRMYGLGTAGAAVMTGRVNGVAKQLQDTFLWMVSVACAAHRLALCCKDASSGVAYMNSFRDLLQQLHLYFRNSVNRTAVLQAAAECLGLDNLKEVKDTRWLSQAMAASNLQRNLTAVLAALDEETEHKKCPTAKGLYGFLATYRFVASVYLQADVLPHISRLSRLFQKENVNFLALKVQVPLHADLDNPAGLGAYSIVHEEERNKRGTRKGLTREELWGRFRSQMMDPYFDGLLESLERRFQNMDLLGAFHVLSPQAATGDEAIYVANLQLLSGKFLQADCNEVLQEWSSFKQQLIVGPFKDLDQQQVMQELASEVGEWGLLYPSLSKLAAIGLTIPVSSVNCERHFSTLNRVKTDLRNRLQREHLATCMRLSINGPPTRDFPFRRALELFFKTPRKIKCSQAGCQLCHHH</sequence>
<dbReference type="Proteomes" id="UP001057452">
    <property type="component" value="Chromosome 1"/>
</dbReference>
<accession>A0ACB9XZF8</accession>
<name>A0ACB9XZF8_CHAAC</name>
<gene>
    <name evidence="1" type="ORF">KUCAC02_016124</name>
</gene>